<feature type="coiled-coil region" evidence="10">
    <location>
        <begin position="751"/>
        <end position="785"/>
    </location>
</feature>
<dbReference type="SMART" id="SM00129">
    <property type="entry name" value="KISc"/>
    <property type="match status" value="1"/>
</dbReference>
<comment type="similarity">
    <text evidence="1">Belongs to the TRAFAC class myosin-kinesin ATPase superfamily. Kinesin family. KIN-7 subfamily.</text>
</comment>
<evidence type="ECO:0000259" key="13">
    <source>
        <dbReference type="PROSITE" id="PS50089"/>
    </source>
</evidence>
<dbReference type="Gene3D" id="3.30.40.10">
    <property type="entry name" value="Zinc/RING finger domain, C3HC4 (zinc finger)"/>
    <property type="match status" value="1"/>
</dbReference>
<dbReference type="AlphaFoldDB" id="A0A142KWA1"/>
<dbReference type="PANTHER" id="PTHR47968:SF33">
    <property type="entry name" value="KINESIN-LIKE PROTEIN KIN-7C, MITOCHONDRIAL ISOFORM X1"/>
    <property type="match status" value="1"/>
</dbReference>
<dbReference type="Pfam" id="PF00225">
    <property type="entry name" value="Kinesin"/>
    <property type="match status" value="1"/>
</dbReference>
<evidence type="ECO:0000256" key="8">
    <source>
        <dbReference type="PROSITE-ProRule" id="PRU00175"/>
    </source>
</evidence>
<feature type="region of interest" description="Disordered" evidence="11">
    <location>
        <begin position="1058"/>
        <end position="1082"/>
    </location>
</feature>
<evidence type="ECO:0000256" key="3">
    <source>
        <dbReference type="ARBA" id="ARBA00022701"/>
    </source>
</evidence>
<feature type="coiled-coil region" evidence="10">
    <location>
        <begin position="850"/>
        <end position="884"/>
    </location>
</feature>
<feature type="coiled-coil region" evidence="10">
    <location>
        <begin position="995"/>
        <end position="1026"/>
    </location>
</feature>
<proteinExistence type="evidence at transcript level"/>
<evidence type="ECO:0000256" key="11">
    <source>
        <dbReference type="SAM" id="MobiDB-lite"/>
    </source>
</evidence>
<dbReference type="CDD" id="cd01374">
    <property type="entry name" value="KISc_CENP_E"/>
    <property type="match status" value="1"/>
</dbReference>
<keyword evidence="6 10" id="KW-0175">Coiled coil</keyword>
<dbReference type="InterPro" id="IPR019821">
    <property type="entry name" value="Kinesin_motor_CS"/>
</dbReference>
<evidence type="ECO:0000256" key="2">
    <source>
        <dbReference type="ARBA" id="ARBA00022528"/>
    </source>
</evidence>
<dbReference type="InterPro" id="IPR036961">
    <property type="entry name" value="Kinesin_motor_dom_sf"/>
</dbReference>
<dbReference type="PROSITE" id="PS50067">
    <property type="entry name" value="KINESIN_MOTOR_2"/>
    <property type="match status" value="1"/>
</dbReference>
<dbReference type="GO" id="GO:0005874">
    <property type="term" value="C:microtubule"/>
    <property type="evidence" value="ECO:0007669"/>
    <property type="project" value="UniProtKB-KW"/>
</dbReference>
<feature type="coiled-coil region" evidence="10">
    <location>
        <begin position="641"/>
        <end position="716"/>
    </location>
</feature>
<feature type="compositionally biased region" description="Basic and acidic residues" evidence="11">
    <location>
        <begin position="1072"/>
        <end position="1082"/>
    </location>
</feature>
<feature type="compositionally biased region" description="Polar residues" evidence="11">
    <location>
        <begin position="1058"/>
        <end position="1068"/>
    </location>
</feature>
<evidence type="ECO:0000256" key="1">
    <source>
        <dbReference type="ARBA" id="ARBA00007310"/>
    </source>
</evidence>
<dbReference type="PROSITE" id="PS50089">
    <property type="entry name" value="ZF_RING_2"/>
    <property type="match status" value="1"/>
</dbReference>
<keyword evidence="7 9" id="KW-0505">Motor protein</keyword>
<dbReference type="PROSITE" id="PS00411">
    <property type="entry name" value="KINESIN_MOTOR_1"/>
    <property type="match status" value="1"/>
</dbReference>
<feature type="coiled-coil region" evidence="10">
    <location>
        <begin position="1091"/>
        <end position="1118"/>
    </location>
</feature>
<accession>A0A142KWA1</accession>
<dbReference type="GO" id="GO:0008270">
    <property type="term" value="F:zinc ion binding"/>
    <property type="evidence" value="ECO:0007669"/>
    <property type="project" value="UniProtKB-KW"/>
</dbReference>
<keyword evidence="4 9" id="KW-0547">Nucleotide-binding</keyword>
<dbReference type="InterPro" id="IPR001752">
    <property type="entry name" value="Kinesin_motor_dom"/>
</dbReference>
<dbReference type="InterPro" id="IPR013083">
    <property type="entry name" value="Znf_RING/FYVE/PHD"/>
</dbReference>
<feature type="compositionally biased region" description="Low complexity" evidence="11">
    <location>
        <begin position="835"/>
        <end position="844"/>
    </location>
</feature>
<keyword evidence="5 9" id="KW-0067">ATP-binding</keyword>
<dbReference type="CDD" id="cd16649">
    <property type="entry name" value="mRING-HC-C3HC5_CGRF1-like"/>
    <property type="match status" value="1"/>
</dbReference>
<dbReference type="GO" id="GO:0007018">
    <property type="term" value="P:microtubule-based movement"/>
    <property type="evidence" value="ECO:0007669"/>
    <property type="project" value="InterPro"/>
</dbReference>
<evidence type="ECO:0000256" key="7">
    <source>
        <dbReference type="ARBA" id="ARBA00023175"/>
    </source>
</evidence>
<dbReference type="Pfam" id="PF13920">
    <property type="entry name" value="zf-C3HC4_3"/>
    <property type="match status" value="1"/>
</dbReference>
<name>A0A142KWA1_MARVE</name>
<keyword evidence="2" id="KW-0934">Plastid</keyword>
<dbReference type="EMBL" id="KT986247">
    <property type="protein sequence ID" value="AMS24221.1"/>
    <property type="molecule type" value="mRNA"/>
</dbReference>
<feature type="coiled-coil region" evidence="10">
    <location>
        <begin position="426"/>
        <end position="494"/>
    </location>
</feature>
<dbReference type="GO" id="GO:0005524">
    <property type="term" value="F:ATP binding"/>
    <property type="evidence" value="ECO:0007669"/>
    <property type="project" value="UniProtKB-UniRule"/>
</dbReference>
<keyword evidence="2" id="KW-0150">Chloroplast</keyword>
<protein>
    <submittedName>
        <fullName evidence="14">Kinesin 7-Id protein</fullName>
    </submittedName>
</protein>
<evidence type="ECO:0000256" key="6">
    <source>
        <dbReference type="ARBA" id="ARBA00023054"/>
    </source>
</evidence>
<dbReference type="InterPro" id="IPR027640">
    <property type="entry name" value="Kinesin-like_fam"/>
</dbReference>
<dbReference type="InterPro" id="IPR001841">
    <property type="entry name" value="Znf_RING"/>
</dbReference>
<feature type="domain" description="RING-type" evidence="13">
    <location>
        <begin position="1177"/>
        <end position="1212"/>
    </location>
</feature>
<dbReference type="GO" id="GO:0003777">
    <property type="term" value="F:microtubule motor activity"/>
    <property type="evidence" value="ECO:0007669"/>
    <property type="project" value="InterPro"/>
</dbReference>
<evidence type="ECO:0000256" key="4">
    <source>
        <dbReference type="ARBA" id="ARBA00022741"/>
    </source>
</evidence>
<evidence type="ECO:0000256" key="10">
    <source>
        <dbReference type="SAM" id="Coils"/>
    </source>
</evidence>
<evidence type="ECO:0000256" key="5">
    <source>
        <dbReference type="ARBA" id="ARBA00022840"/>
    </source>
</evidence>
<dbReference type="SUPFAM" id="SSF52540">
    <property type="entry name" value="P-loop containing nucleoside triphosphate hydrolases"/>
    <property type="match status" value="1"/>
</dbReference>
<keyword evidence="3" id="KW-0493">Microtubule</keyword>
<evidence type="ECO:0000259" key="12">
    <source>
        <dbReference type="PROSITE" id="PS50067"/>
    </source>
</evidence>
<evidence type="ECO:0000256" key="9">
    <source>
        <dbReference type="PROSITE-ProRule" id="PRU00283"/>
    </source>
</evidence>
<feature type="domain" description="Kinesin motor" evidence="12">
    <location>
        <begin position="89"/>
        <end position="410"/>
    </location>
</feature>
<dbReference type="InterPro" id="IPR027417">
    <property type="entry name" value="P-loop_NTPase"/>
</dbReference>
<keyword evidence="8" id="KW-0863">Zinc-finger</keyword>
<dbReference type="GO" id="GO:0008017">
    <property type="term" value="F:microtubule binding"/>
    <property type="evidence" value="ECO:0007669"/>
    <property type="project" value="InterPro"/>
</dbReference>
<dbReference type="PANTHER" id="PTHR47968">
    <property type="entry name" value="CENTROMERE PROTEIN E"/>
    <property type="match status" value="1"/>
</dbReference>
<reference evidence="14" key="1">
    <citation type="journal article" date="2016" name="Cytoskeleton">
        <title>Transcriptome analysis reveals a diverse family of kinesins essential for spermatogenesis in the fern Marsilea.</title>
        <authorList>
            <person name="Tomei E.J."/>
            <person name="Wolniak S.M."/>
        </authorList>
    </citation>
    <scope>NUCLEOTIDE SEQUENCE</scope>
</reference>
<keyword evidence="8" id="KW-0479">Metal-binding</keyword>
<feature type="region of interest" description="Disordered" evidence="11">
    <location>
        <begin position="812"/>
        <end position="846"/>
    </location>
</feature>
<sequence length="1224" mass="136763">MTSSYSSSSSLSRKPGLPMPFYKASSLSVDGTLPGLSQYNLSISPYSAGNRAMPSPNSTFKFNFNGMSTSYDSIIDTQKQYQTGESRESVSVTVRFRPLSLREIQKGDEVAWYADGDTIVRSEYNPSTAYAFDKVFGPATTTRSVYDVAAKHVVQGALDGINGTVFAYGVTSSGKTHTMHGDHKSPGIIPLAVKDVFRIIQETPDREFLLRLSYLEIYNEVINDLLNPSGQNLRIREDSQGPYVEGLQEEVVLSPAHALSLIAAGEEHRHVASNNFNLLSSRSHTVFTLTIESSSRESDRYDEYEELRISQLNLIDLAGSESSKTETTGLRMKEGSYINKSLLTLGTVIGKLSEGRAVHVPYRDSKLTRLLQPSLGGNGKVSLICTLTPASSNLEETHNTLKFAQRAKRVTVLATPNRIVDDKVLIRRYQKEIMILREELDQLKRGQIPGLSQEDLLLLRQQLEEGKFKLQSRLEEEEQAKAALLARIQRLTKLILVSTKTNSKFQDVERPSHVKRHSFGDSQSSAWDERKKAFALGYNDDSGLITRSSVSNGECKTDANKTSKRWSMLSWLKTKKNGTADGEVSLNESDTSAATENLESFRSESNQMKLPSPFVQSLLENSQAGELFTSIPHGRKATPTCETMADQMDLLREQLKMLAGEVALCTSSMRRLSENASSNPEDEELQAQMKRTKAEIEEKESQIQALEKQIVKTGQTTLEKASPTEMSEAILKLMSQLNEKDFELEIRAADNRILEEQLHSKSMEIKRLQDLISTLQQQYNDLISEESNNPVIPNGKQYSRVKKKMNGELLQSNGSLQTFSDSMGDYRGDGDYSDSESYSSKGSSWNNIRNGNIQSQMLKQAAEVENLKQEKVHLIEENGGLQVQCQKLSEEASYAKELASAAAVELRNLAEEVTKLSFQNSKLAKDLAMAQEAASSMRKSINFSKIGRVDYHRDSHCYSQNGENDGIYDDIDAWDLDPEDVKRELYARKEREKSLVAALADMELVEEDLRKKLEEAKRKEASLENDLAGMWVQLAKLKKEKGVIDSSVIPDLYNSNASDTSSIDSCASAQKGDPRDTLLSREKPLQTQVAIETLQASLDEEKKKTAELSALVSRLKSEELENLHFTALEELQQVHMEALTRLFQAKAKQQEKLSKNRDLELPAEVYQQEDERNNHICKVCFEAPTAAVLLPCRHFCLCKSCAVACTECPLCRSGIADRIITFTS</sequence>
<organism evidence="14">
    <name type="scientific">Marsilea vestita</name>
    <name type="common">Hairy water-clover</name>
    <dbReference type="NCBI Taxonomy" id="59764"/>
    <lineage>
        <taxon>Eukaryota</taxon>
        <taxon>Viridiplantae</taxon>
        <taxon>Streptophyta</taxon>
        <taxon>Embryophyta</taxon>
        <taxon>Tracheophyta</taxon>
        <taxon>Polypodiopsida</taxon>
        <taxon>Polypodiidae</taxon>
        <taxon>Salviniales</taxon>
        <taxon>Marsileaceae</taxon>
        <taxon>Marsilea</taxon>
    </lineage>
</organism>
<keyword evidence="8" id="KW-0862">Zinc</keyword>
<feature type="binding site" evidence="9">
    <location>
        <begin position="169"/>
        <end position="176"/>
    </location>
    <ligand>
        <name>ATP</name>
        <dbReference type="ChEBI" id="CHEBI:30616"/>
    </ligand>
</feature>
<evidence type="ECO:0000313" key="14">
    <source>
        <dbReference type="EMBL" id="AMS24221.1"/>
    </source>
</evidence>
<dbReference type="PRINTS" id="PR00380">
    <property type="entry name" value="KINESINHEAVY"/>
</dbReference>
<dbReference type="Gene3D" id="3.40.850.10">
    <property type="entry name" value="Kinesin motor domain"/>
    <property type="match status" value="1"/>
</dbReference>
<dbReference type="FunFam" id="3.40.850.10:FF:000014">
    <property type="entry name" value="Kinesin-like protein KIN-7G"/>
    <property type="match status" value="1"/>
</dbReference>
<dbReference type="SUPFAM" id="SSF57850">
    <property type="entry name" value="RING/U-box"/>
    <property type="match status" value="1"/>
</dbReference>